<dbReference type="InterPro" id="IPR007730">
    <property type="entry name" value="SPOR-like_dom"/>
</dbReference>
<dbReference type="RefSeq" id="WP_205005786.1">
    <property type="nucleotide sequence ID" value="NZ_CBCRXA010000004.1"/>
</dbReference>
<evidence type="ECO:0000313" key="3">
    <source>
        <dbReference type="EMBL" id="MBM7657452.1"/>
    </source>
</evidence>
<dbReference type="Proteomes" id="UP000823201">
    <property type="component" value="Unassembled WGS sequence"/>
</dbReference>
<feature type="transmembrane region" description="Helical" evidence="1">
    <location>
        <begin position="89"/>
        <end position="112"/>
    </location>
</feature>
<sequence>MADNKEKHAPISIRFNGEKHTLEEWTQKETAADKEHMLDWSEAFPKMQAGSADAPEKEAANKNVKKHLRFFPVQQELPPVKKFFRTLHVFWLPATAAIVIGLAIGLTMLILFSGQKQQTSSTWERNNATTVSGQVASINKNDLQITAYFLQAGVYSTKAKAEAAAAILRSKGLAVLSGGSNETVLFIGAASGSSGAQRLAAYYKNQNVPVYQKQLRFQPASDPEVLHNNQNAQFARITRAIIMEMAQNAIIESGSKIHPDKKVSVKLAELSDQLQKINVQTSNRQLASLSASIKTAVQNAVSRTVVSVKGQTGPQFASYQKALLELIALYQGMIDLPAAASEK</sequence>
<evidence type="ECO:0000256" key="1">
    <source>
        <dbReference type="SAM" id="Phobius"/>
    </source>
</evidence>
<evidence type="ECO:0000313" key="4">
    <source>
        <dbReference type="Proteomes" id="UP000823201"/>
    </source>
</evidence>
<reference evidence="3 4" key="1">
    <citation type="submission" date="2021-01" db="EMBL/GenBank/DDBJ databases">
        <title>Genomic Encyclopedia of Type Strains, Phase IV (KMG-IV): sequencing the most valuable type-strain genomes for metagenomic binning, comparative biology and taxonomic classification.</title>
        <authorList>
            <person name="Goeker M."/>
        </authorList>
    </citation>
    <scope>NUCLEOTIDE SEQUENCE [LARGE SCALE GENOMIC DNA]</scope>
    <source>
        <strain evidence="3 4">DSM 100968</strain>
    </source>
</reference>
<keyword evidence="4" id="KW-1185">Reference proteome</keyword>
<comment type="caution">
    <text evidence="3">The sequence shown here is derived from an EMBL/GenBank/DDBJ whole genome shotgun (WGS) entry which is preliminary data.</text>
</comment>
<feature type="domain" description="SPOR" evidence="2">
    <location>
        <begin position="147"/>
        <end position="201"/>
    </location>
</feature>
<dbReference type="Pfam" id="PF05036">
    <property type="entry name" value="SPOR"/>
    <property type="match status" value="1"/>
</dbReference>
<keyword evidence="1" id="KW-0472">Membrane</keyword>
<proteinExistence type="predicted"/>
<evidence type="ECO:0000259" key="2">
    <source>
        <dbReference type="Pfam" id="PF05036"/>
    </source>
</evidence>
<dbReference type="EMBL" id="JAFBEV010000005">
    <property type="protein sequence ID" value="MBM7657452.1"/>
    <property type="molecule type" value="Genomic_DNA"/>
</dbReference>
<keyword evidence="1" id="KW-1133">Transmembrane helix</keyword>
<name>A0ABS2Q6M9_9BACL</name>
<keyword evidence="1" id="KW-0812">Transmembrane</keyword>
<protein>
    <recommendedName>
        <fullName evidence="2">SPOR domain-containing protein</fullName>
    </recommendedName>
</protein>
<accession>A0ABS2Q6M9</accession>
<organism evidence="3 4">
    <name type="scientific">Sporolactobacillus spathodeae</name>
    <dbReference type="NCBI Taxonomy" id="1465502"/>
    <lineage>
        <taxon>Bacteria</taxon>
        <taxon>Bacillati</taxon>
        <taxon>Bacillota</taxon>
        <taxon>Bacilli</taxon>
        <taxon>Bacillales</taxon>
        <taxon>Sporolactobacillaceae</taxon>
        <taxon>Sporolactobacillus</taxon>
    </lineage>
</organism>
<gene>
    <name evidence="3" type="ORF">JOC27_000895</name>
</gene>